<keyword evidence="1" id="KW-0479">Metal-binding</keyword>
<proteinExistence type="predicted"/>
<feature type="compositionally biased region" description="Polar residues" evidence="5">
    <location>
        <begin position="136"/>
        <end position="146"/>
    </location>
</feature>
<keyword evidence="2 4" id="KW-0863">Zinc-finger</keyword>
<protein>
    <recommendedName>
        <fullName evidence="6">B box-type domain-containing protein</fullName>
    </recommendedName>
</protein>
<evidence type="ECO:0000313" key="7">
    <source>
        <dbReference type="EMBL" id="KAK7343431.1"/>
    </source>
</evidence>
<evidence type="ECO:0000256" key="4">
    <source>
        <dbReference type="PROSITE-ProRule" id="PRU00024"/>
    </source>
</evidence>
<dbReference type="EMBL" id="JAYMYQ010000003">
    <property type="protein sequence ID" value="KAK7343431.1"/>
    <property type="molecule type" value="Genomic_DNA"/>
</dbReference>
<organism evidence="7 8">
    <name type="scientific">Canavalia gladiata</name>
    <name type="common">Sword bean</name>
    <name type="synonym">Dolichos gladiatus</name>
    <dbReference type="NCBI Taxonomy" id="3824"/>
    <lineage>
        <taxon>Eukaryota</taxon>
        <taxon>Viridiplantae</taxon>
        <taxon>Streptophyta</taxon>
        <taxon>Embryophyta</taxon>
        <taxon>Tracheophyta</taxon>
        <taxon>Spermatophyta</taxon>
        <taxon>Magnoliopsida</taxon>
        <taxon>eudicotyledons</taxon>
        <taxon>Gunneridae</taxon>
        <taxon>Pentapetalae</taxon>
        <taxon>rosids</taxon>
        <taxon>fabids</taxon>
        <taxon>Fabales</taxon>
        <taxon>Fabaceae</taxon>
        <taxon>Papilionoideae</taxon>
        <taxon>50 kb inversion clade</taxon>
        <taxon>NPAAA clade</taxon>
        <taxon>indigoferoid/millettioid clade</taxon>
        <taxon>Phaseoleae</taxon>
        <taxon>Canavalia</taxon>
    </lineage>
</organism>
<accession>A0AAN9QQY2</accession>
<dbReference type="InterPro" id="IPR049808">
    <property type="entry name" value="CONSTANS-like_Bbox1"/>
</dbReference>
<sequence length="386" mass="42933">MEKVCEFCTALRPLVYCKADAAYLCLSCDSKVHLANALSGRHFRILVCNSCGYRLAYVLCLAHKLLICRDCDQQLHNVSSPHKKRAIRSFMGCPSAKDFAALWGFEFNEIENSASQYQFASSSCVSADLNVGQDSGKTGIPTSVPSMPSGAKHDGGSSSQQGQILYSAQERQTILQQIIDLKRLQLNEEIDYSAKINRQQEKKLSPSANHSLKKLDDKFNQQAQNAQDPVTNLLEKDCPIAEQNPETLSSTFSQLDSLSSSSIVDLPLHGELFWTCKSPVRSNQLWFQNIQDLGICEELVCQDDFNIPDVDLTFQNFEELFGGDQDPITLLLDDRDVSCSFLEKDMSIEKSDIDNPSAIEDSSVAASITISQSNHENKDMNPLNPR</sequence>
<evidence type="ECO:0000256" key="1">
    <source>
        <dbReference type="ARBA" id="ARBA00022723"/>
    </source>
</evidence>
<reference evidence="7 8" key="1">
    <citation type="submission" date="2024-01" db="EMBL/GenBank/DDBJ databases">
        <title>The genomes of 5 underutilized Papilionoideae crops provide insights into root nodulation and disease resistanc.</title>
        <authorList>
            <person name="Jiang F."/>
        </authorList>
    </citation>
    <scope>NUCLEOTIDE SEQUENCE [LARGE SCALE GENOMIC DNA]</scope>
    <source>
        <strain evidence="7">LVBAO_FW01</strain>
        <tissue evidence="7">Leaves</tissue>
    </source>
</reference>
<dbReference type="GO" id="GO:0008270">
    <property type="term" value="F:zinc ion binding"/>
    <property type="evidence" value="ECO:0007669"/>
    <property type="project" value="UniProtKB-KW"/>
</dbReference>
<keyword evidence="3" id="KW-0862">Zinc</keyword>
<evidence type="ECO:0000313" key="8">
    <source>
        <dbReference type="Proteomes" id="UP001367508"/>
    </source>
</evidence>
<dbReference type="CDD" id="cd19821">
    <property type="entry name" value="Bbox1_BBX-like"/>
    <property type="match status" value="1"/>
</dbReference>
<name>A0AAN9QQY2_CANGL</name>
<dbReference type="SMART" id="SM00336">
    <property type="entry name" value="BBOX"/>
    <property type="match status" value="2"/>
</dbReference>
<dbReference type="InterPro" id="IPR000315">
    <property type="entry name" value="Znf_B-box"/>
</dbReference>
<dbReference type="PANTHER" id="PTHR31717:SF137">
    <property type="entry name" value="B BOX-TYPE DOMAIN-CONTAINING PROTEIN"/>
    <property type="match status" value="1"/>
</dbReference>
<feature type="region of interest" description="Disordered" evidence="5">
    <location>
        <begin position="136"/>
        <end position="161"/>
    </location>
</feature>
<dbReference type="Proteomes" id="UP001367508">
    <property type="component" value="Unassembled WGS sequence"/>
</dbReference>
<dbReference type="PROSITE" id="PS50119">
    <property type="entry name" value="ZF_BBOX"/>
    <property type="match status" value="1"/>
</dbReference>
<gene>
    <name evidence="7" type="ORF">VNO77_12175</name>
</gene>
<evidence type="ECO:0000256" key="2">
    <source>
        <dbReference type="ARBA" id="ARBA00022771"/>
    </source>
</evidence>
<feature type="domain" description="B box-type" evidence="6">
    <location>
        <begin position="43"/>
        <end position="87"/>
    </location>
</feature>
<evidence type="ECO:0000259" key="6">
    <source>
        <dbReference type="PROSITE" id="PS50119"/>
    </source>
</evidence>
<evidence type="ECO:0000256" key="3">
    <source>
        <dbReference type="ARBA" id="ARBA00022833"/>
    </source>
</evidence>
<dbReference type="AlphaFoldDB" id="A0AAN9QQY2"/>
<keyword evidence="8" id="KW-1185">Reference proteome</keyword>
<dbReference type="PANTHER" id="PTHR31717">
    <property type="entry name" value="ZINC FINGER PROTEIN CONSTANS-LIKE 10"/>
    <property type="match status" value="1"/>
</dbReference>
<comment type="caution">
    <text evidence="7">The sequence shown here is derived from an EMBL/GenBank/DDBJ whole genome shotgun (WGS) entry which is preliminary data.</text>
</comment>
<evidence type="ECO:0000256" key="5">
    <source>
        <dbReference type="SAM" id="MobiDB-lite"/>
    </source>
</evidence>